<keyword evidence="3" id="KW-0418">Kinase</keyword>
<feature type="compositionally biased region" description="Acidic residues" evidence="1">
    <location>
        <begin position="96"/>
        <end position="128"/>
    </location>
</feature>
<dbReference type="Gene3D" id="3.90.1200.10">
    <property type="match status" value="1"/>
</dbReference>
<feature type="region of interest" description="Disordered" evidence="1">
    <location>
        <begin position="76"/>
        <end position="132"/>
    </location>
</feature>
<keyword evidence="4" id="KW-1185">Reference proteome</keyword>
<dbReference type="Pfam" id="PF01636">
    <property type="entry name" value="APH"/>
    <property type="match status" value="1"/>
</dbReference>
<evidence type="ECO:0000256" key="1">
    <source>
        <dbReference type="SAM" id="MobiDB-lite"/>
    </source>
</evidence>
<organism evidence="3 4">
    <name type="scientific">Diplogelasinospora grovesii</name>
    <dbReference type="NCBI Taxonomy" id="303347"/>
    <lineage>
        <taxon>Eukaryota</taxon>
        <taxon>Fungi</taxon>
        <taxon>Dikarya</taxon>
        <taxon>Ascomycota</taxon>
        <taxon>Pezizomycotina</taxon>
        <taxon>Sordariomycetes</taxon>
        <taxon>Sordariomycetidae</taxon>
        <taxon>Sordariales</taxon>
        <taxon>Diplogelasinosporaceae</taxon>
        <taxon>Diplogelasinospora</taxon>
    </lineage>
</organism>
<dbReference type="Proteomes" id="UP001303473">
    <property type="component" value="Unassembled WGS sequence"/>
</dbReference>
<reference evidence="4" key="1">
    <citation type="journal article" date="2023" name="Mol. Phylogenet. Evol.">
        <title>Genome-scale phylogeny and comparative genomics of the fungal order Sordariales.</title>
        <authorList>
            <person name="Hensen N."/>
            <person name="Bonometti L."/>
            <person name="Westerberg I."/>
            <person name="Brannstrom I.O."/>
            <person name="Guillou S."/>
            <person name="Cros-Aarteil S."/>
            <person name="Calhoun S."/>
            <person name="Haridas S."/>
            <person name="Kuo A."/>
            <person name="Mondo S."/>
            <person name="Pangilinan J."/>
            <person name="Riley R."/>
            <person name="LaButti K."/>
            <person name="Andreopoulos B."/>
            <person name="Lipzen A."/>
            <person name="Chen C."/>
            <person name="Yan M."/>
            <person name="Daum C."/>
            <person name="Ng V."/>
            <person name="Clum A."/>
            <person name="Steindorff A."/>
            <person name="Ohm R.A."/>
            <person name="Martin F."/>
            <person name="Silar P."/>
            <person name="Natvig D.O."/>
            <person name="Lalanne C."/>
            <person name="Gautier V."/>
            <person name="Ament-Velasquez S.L."/>
            <person name="Kruys A."/>
            <person name="Hutchinson M.I."/>
            <person name="Powell A.J."/>
            <person name="Barry K."/>
            <person name="Miller A.N."/>
            <person name="Grigoriev I.V."/>
            <person name="Debuchy R."/>
            <person name="Gladieux P."/>
            <person name="Hiltunen Thoren M."/>
            <person name="Johannesson H."/>
        </authorList>
    </citation>
    <scope>NUCLEOTIDE SEQUENCE [LARGE SCALE GENOMIC DNA]</scope>
    <source>
        <strain evidence="4">CBS 340.73</strain>
    </source>
</reference>
<dbReference type="PANTHER" id="PTHR21310">
    <property type="entry name" value="AMINOGLYCOSIDE PHOSPHOTRANSFERASE-RELATED-RELATED"/>
    <property type="match status" value="1"/>
</dbReference>
<dbReference type="SUPFAM" id="SSF56112">
    <property type="entry name" value="Protein kinase-like (PK-like)"/>
    <property type="match status" value="1"/>
</dbReference>
<dbReference type="GO" id="GO:0016301">
    <property type="term" value="F:kinase activity"/>
    <property type="evidence" value="ECO:0007669"/>
    <property type="project" value="UniProtKB-KW"/>
</dbReference>
<comment type="caution">
    <text evidence="3">The sequence shown here is derived from an EMBL/GenBank/DDBJ whole genome shotgun (WGS) entry which is preliminary data.</text>
</comment>
<evidence type="ECO:0000313" key="4">
    <source>
        <dbReference type="Proteomes" id="UP001303473"/>
    </source>
</evidence>
<dbReference type="InterPro" id="IPR002575">
    <property type="entry name" value="Aminoglycoside_PTrfase"/>
</dbReference>
<dbReference type="AlphaFoldDB" id="A0AAN6S848"/>
<accession>A0AAN6S848</accession>
<feature type="domain" description="Aminoglycoside phosphotransferase" evidence="2">
    <location>
        <begin position="179"/>
        <end position="411"/>
    </location>
</feature>
<sequence length="568" mass="64158">MMLDFLCTIGSCLGGIGNSIAVAAEKVGGAVGVAAGKIGEVVGEAVEKIEEAVKQAIHRTFCTVFNREYGYLPGQEHQQQIPALSGEIDRTRREDDFDQDESDGDEDEGEDEGEDEDEDEDEDEEDEGLTTLKSMIPIEKLAGFALKFRHQKSDDDNELLGLDCQVDPEPLYGSFNVLYRLKFSDLRTWVIKFPIACHDASSWDEEQAFRLRSEALTMMLVQSQTSIPVPTVFSFDNGFSNELGLPYILMEFLPGISAADFWKKLLSAPETERQAKRETLLRTLARYVTQLNKFKFDRDGLLDFTPDGKMIQGVKKPVDDPVPVHCIPATRNYLRRTLRSNLRDATDEDHFMTKGALKYLALLVDWFPIDVTDEDLACSNHFVLRHPDLDLQNVLVDDDGTVTGLIDWDGCEVVPSMWGNEAFPSWLTRDWDPLVYHYDGPEDNENEEDSPEELDYWRSRWVNIITDLFQSSPQVQQDAARRRAINSLLLQNLSIACRTFGFALGIGMEICKHHTAGISSENWFGPTRKRTVEFEPAIIFEALADDKITPAQIRLLRDAFTSICLQSA</sequence>
<evidence type="ECO:0000313" key="3">
    <source>
        <dbReference type="EMBL" id="KAK3943999.1"/>
    </source>
</evidence>
<dbReference type="InterPro" id="IPR011009">
    <property type="entry name" value="Kinase-like_dom_sf"/>
</dbReference>
<evidence type="ECO:0000259" key="2">
    <source>
        <dbReference type="Pfam" id="PF01636"/>
    </source>
</evidence>
<dbReference type="EMBL" id="MU853762">
    <property type="protein sequence ID" value="KAK3943999.1"/>
    <property type="molecule type" value="Genomic_DNA"/>
</dbReference>
<proteinExistence type="predicted"/>
<dbReference type="PANTHER" id="PTHR21310:SF15">
    <property type="entry name" value="AMINOGLYCOSIDE PHOSPHOTRANSFERASE DOMAIN-CONTAINING PROTEIN"/>
    <property type="match status" value="1"/>
</dbReference>
<gene>
    <name evidence="3" type="ORF">QBC46DRAFT_416942</name>
</gene>
<protein>
    <submittedName>
        <fullName evidence="3">Kinase-like domain-containing protein</fullName>
    </submittedName>
</protein>
<name>A0AAN6S848_9PEZI</name>
<dbReference type="InterPro" id="IPR051678">
    <property type="entry name" value="AGP_Transferase"/>
</dbReference>
<keyword evidence="3" id="KW-0808">Transferase</keyword>